<name>A0AAW1W1D4_RUBAR</name>
<organism evidence="9 10">
    <name type="scientific">Rubus argutus</name>
    <name type="common">Southern blackberry</name>
    <dbReference type="NCBI Taxonomy" id="59490"/>
    <lineage>
        <taxon>Eukaryota</taxon>
        <taxon>Viridiplantae</taxon>
        <taxon>Streptophyta</taxon>
        <taxon>Embryophyta</taxon>
        <taxon>Tracheophyta</taxon>
        <taxon>Spermatophyta</taxon>
        <taxon>Magnoliopsida</taxon>
        <taxon>eudicotyledons</taxon>
        <taxon>Gunneridae</taxon>
        <taxon>Pentapetalae</taxon>
        <taxon>rosids</taxon>
        <taxon>fabids</taxon>
        <taxon>Rosales</taxon>
        <taxon>Rosaceae</taxon>
        <taxon>Rosoideae</taxon>
        <taxon>Rosoideae incertae sedis</taxon>
        <taxon>Rubus</taxon>
    </lineage>
</organism>
<evidence type="ECO:0000313" key="10">
    <source>
        <dbReference type="Proteomes" id="UP001457282"/>
    </source>
</evidence>
<keyword evidence="3 6" id="KW-0863">Zinc-finger</keyword>
<comment type="subcellular location">
    <subcellularLocation>
        <location evidence="1">Nucleus</location>
    </subcellularLocation>
</comment>
<comment type="caution">
    <text evidence="9">The sequence shown here is derived from an EMBL/GenBank/DDBJ whole genome shotgun (WGS) entry which is preliminary data.</text>
</comment>
<evidence type="ECO:0000259" key="8">
    <source>
        <dbReference type="PROSITE" id="PS50157"/>
    </source>
</evidence>
<evidence type="ECO:0000256" key="5">
    <source>
        <dbReference type="ARBA" id="ARBA00023242"/>
    </source>
</evidence>
<evidence type="ECO:0000313" key="9">
    <source>
        <dbReference type="EMBL" id="KAK9912490.1"/>
    </source>
</evidence>
<sequence length="346" mass="36968">MEKPGVVKACHSEAPAASEIPPLSSSLLKKGGDGDDTTNRRMKEKVAVLIDESQQPPEKEEAAAAAVGLGVGGSTSSRLLLDLTPANQDPPRGSNLELALFNPLPSQLQPYNNHNHNHNNNEVVEVEEGSDENGAARGQKKEPRVFRCNFCQREFSTSQALGGHQNAHKQERQLAKRRSQGMDMGGLGHFPYYDPYSGLSTHSFYGSYNRSSLGVRMDSMIHKPTYNPWNSAYGRYGFGLSGGASGIGAGAAGWSRPASSVINPMDQHRLTLQGLQNNINELGLGGRTATASRFEGSSGGLGNFGGSNLSAVNNRVPPTSGAELLRREEPPICDNDGDGLDLSLKL</sequence>
<accession>A0AAW1W1D4</accession>
<reference evidence="9 10" key="1">
    <citation type="journal article" date="2023" name="G3 (Bethesda)">
        <title>A chromosome-length genome assembly and annotation of blackberry (Rubus argutus, cv. 'Hillquist').</title>
        <authorList>
            <person name="Bruna T."/>
            <person name="Aryal R."/>
            <person name="Dudchenko O."/>
            <person name="Sargent D.J."/>
            <person name="Mead D."/>
            <person name="Buti M."/>
            <person name="Cavallini A."/>
            <person name="Hytonen T."/>
            <person name="Andres J."/>
            <person name="Pham M."/>
            <person name="Weisz D."/>
            <person name="Mascagni F."/>
            <person name="Usai G."/>
            <person name="Natali L."/>
            <person name="Bassil N."/>
            <person name="Fernandez G.E."/>
            <person name="Lomsadze A."/>
            <person name="Armour M."/>
            <person name="Olukolu B."/>
            <person name="Poorten T."/>
            <person name="Britton C."/>
            <person name="Davik J."/>
            <person name="Ashrafi H."/>
            <person name="Aiden E.L."/>
            <person name="Borodovsky M."/>
            <person name="Worthington M."/>
        </authorList>
    </citation>
    <scope>NUCLEOTIDE SEQUENCE [LARGE SCALE GENOMIC DNA]</scope>
    <source>
        <strain evidence="9">PI 553951</strain>
    </source>
</reference>
<proteinExistence type="predicted"/>
<keyword evidence="2" id="KW-0479">Metal-binding</keyword>
<dbReference type="InterPro" id="IPR036236">
    <property type="entry name" value="Znf_C2H2_sf"/>
</dbReference>
<keyword evidence="5" id="KW-0539">Nucleus</keyword>
<dbReference type="PROSITE" id="PS50157">
    <property type="entry name" value="ZINC_FINGER_C2H2_2"/>
    <property type="match status" value="1"/>
</dbReference>
<dbReference type="GO" id="GO:0008270">
    <property type="term" value="F:zinc ion binding"/>
    <property type="evidence" value="ECO:0007669"/>
    <property type="project" value="UniProtKB-KW"/>
</dbReference>
<gene>
    <name evidence="9" type="ORF">M0R45_036352</name>
</gene>
<dbReference type="InterPro" id="IPR013087">
    <property type="entry name" value="Znf_C2H2_type"/>
</dbReference>
<dbReference type="PANTHER" id="PTHR47287">
    <property type="entry name" value="C2H2 AND C2HC ZINC FINGERS SUPERFAMILY PROTEIN"/>
    <property type="match status" value="1"/>
</dbReference>
<dbReference type="PROSITE" id="PS00028">
    <property type="entry name" value="ZINC_FINGER_C2H2_1"/>
    <property type="match status" value="1"/>
</dbReference>
<dbReference type="Pfam" id="PF13912">
    <property type="entry name" value="zf-C2H2_6"/>
    <property type="match status" value="1"/>
</dbReference>
<evidence type="ECO:0000256" key="4">
    <source>
        <dbReference type="ARBA" id="ARBA00022833"/>
    </source>
</evidence>
<dbReference type="SUPFAM" id="SSF57667">
    <property type="entry name" value="beta-beta-alpha zinc fingers"/>
    <property type="match status" value="1"/>
</dbReference>
<dbReference type="PANTHER" id="PTHR47287:SF9">
    <property type="entry name" value="ZINC FINGER PROTEIN 4-LIKE"/>
    <property type="match status" value="1"/>
</dbReference>
<evidence type="ECO:0000256" key="7">
    <source>
        <dbReference type="SAM" id="MobiDB-lite"/>
    </source>
</evidence>
<dbReference type="EMBL" id="JBEDUW010000007">
    <property type="protein sequence ID" value="KAK9912490.1"/>
    <property type="molecule type" value="Genomic_DNA"/>
</dbReference>
<dbReference type="GO" id="GO:0005634">
    <property type="term" value="C:nucleus"/>
    <property type="evidence" value="ECO:0007669"/>
    <property type="project" value="UniProtKB-SubCell"/>
</dbReference>
<dbReference type="AlphaFoldDB" id="A0AAW1W1D4"/>
<keyword evidence="4" id="KW-0862">Zinc</keyword>
<feature type="domain" description="C2H2-type" evidence="8">
    <location>
        <begin position="146"/>
        <end position="173"/>
    </location>
</feature>
<dbReference type="Gene3D" id="3.30.160.60">
    <property type="entry name" value="Classic Zinc Finger"/>
    <property type="match status" value="1"/>
</dbReference>
<feature type="region of interest" description="Disordered" evidence="7">
    <location>
        <begin position="1"/>
        <end position="39"/>
    </location>
</feature>
<evidence type="ECO:0000256" key="2">
    <source>
        <dbReference type="ARBA" id="ARBA00022723"/>
    </source>
</evidence>
<keyword evidence="10" id="KW-1185">Reference proteome</keyword>
<evidence type="ECO:0000256" key="3">
    <source>
        <dbReference type="ARBA" id="ARBA00022771"/>
    </source>
</evidence>
<dbReference type="GO" id="GO:0009788">
    <property type="term" value="P:negative regulation of abscisic acid-activated signaling pathway"/>
    <property type="evidence" value="ECO:0007669"/>
    <property type="project" value="InterPro"/>
</dbReference>
<dbReference type="InterPro" id="IPR044246">
    <property type="entry name" value="ZFP3-like"/>
</dbReference>
<evidence type="ECO:0000256" key="1">
    <source>
        <dbReference type="ARBA" id="ARBA00004123"/>
    </source>
</evidence>
<protein>
    <recommendedName>
        <fullName evidence="8">C2H2-type domain-containing protein</fullName>
    </recommendedName>
</protein>
<evidence type="ECO:0000256" key="6">
    <source>
        <dbReference type="PROSITE-ProRule" id="PRU00042"/>
    </source>
</evidence>
<dbReference type="Proteomes" id="UP001457282">
    <property type="component" value="Unassembled WGS sequence"/>
</dbReference>
<feature type="compositionally biased region" description="Basic and acidic residues" evidence="7">
    <location>
        <begin position="30"/>
        <end position="39"/>
    </location>
</feature>